<evidence type="ECO:0000256" key="2">
    <source>
        <dbReference type="SAM" id="Phobius"/>
    </source>
</evidence>
<sequence length="152" mass="16867">MNKVEHSCVDDYSCDGGLFGDRRKAIKETFQRNPALHQYRMPAAFIVFSSFLGSLLLLASAQVVPPGYKFHLGGWIDGEIDTPKSFNAKLGYNLACTETHLLPLPLVPFTKLKTTQHQHTRRASRFPRVSAPTRPRPLPTRIPPRGPAGSAT</sequence>
<reference evidence="3 4" key="1">
    <citation type="submission" date="2016-07" db="EMBL/GenBank/DDBJ databases">
        <title>Pervasive Adenine N6-methylation of Active Genes in Fungi.</title>
        <authorList>
            <consortium name="DOE Joint Genome Institute"/>
            <person name="Mondo S.J."/>
            <person name="Dannebaum R.O."/>
            <person name="Kuo R.C."/>
            <person name="Labutti K."/>
            <person name="Haridas S."/>
            <person name="Kuo A."/>
            <person name="Salamov A."/>
            <person name="Ahrendt S.R."/>
            <person name="Lipzen A."/>
            <person name="Sullivan W."/>
            <person name="Andreopoulos W.B."/>
            <person name="Clum A."/>
            <person name="Lindquist E."/>
            <person name="Daum C."/>
            <person name="Ramamoorthy G.K."/>
            <person name="Gryganskyi A."/>
            <person name="Culley D."/>
            <person name="Magnuson J.K."/>
            <person name="James T.Y."/>
            <person name="O'Malley M.A."/>
            <person name="Stajich J.E."/>
            <person name="Spatafora J.W."/>
            <person name="Visel A."/>
            <person name="Grigoriev I.V."/>
        </authorList>
    </citation>
    <scope>NUCLEOTIDE SEQUENCE [LARGE SCALE GENOMIC DNA]</scope>
    <source>
        <strain evidence="3 4">JEL800</strain>
    </source>
</reference>
<dbReference type="AlphaFoldDB" id="A0A1Y2B8K4"/>
<proteinExistence type="predicted"/>
<accession>A0A1Y2B8K4</accession>
<feature type="region of interest" description="Disordered" evidence="1">
    <location>
        <begin position="114"/>
        <end position="152"/>
    </location>
</feature>
<gene>
    <name evidence="3" type="ORF">BCR33DRAFT_550215</name>
</gene>
<dbReference type="EMBL" id="MCGO01000079">
    <property type="protein sequence ID" value="ORY31159.1"/>
    <property type="molecule type" value="Genomic_DNA"/>
</dbReference>
<protein>
    <submittedName>
        <fullName evidence="3">Uncharacterized protein</fullName>
    </submittedName>
</protein>
<evidence type="ECO:0000313" key="4">
    <source>
        <dbReference type="Proteomes" id="UP000193642"/>
    </source>
</evidence>
<feature type="compositionally biased region" description="Basic residues" evidence="1">
    <location>
        <begin position="114"/>
        <end position="125"/>
    </location>
</feature>
<comment type="caution">
    <text evidence="3">The sequence shown here is derived from an EMBL/GenBank/DDBJ whole genome shotgun (WGS) entry which is preliminary data.</text>
</comment>
<feature type="compositionally biased region" description="Pro residues" evidence="1">
    <location>
        <begin position="134"/>
        <end position="146"/>
    </location>
</feature>
<evidence type="ECO:0000256" key="1">
    <source>
        <dbReference type="SAM" id="MobiDB-lite"/>
    </source>
</evidence>
<evidence type="ECO:0000313" key="3">
    <source>
        <dbReference type="EMBL" id="ORY31159.1"/>
    </source>
</evidence>
<keyword evidence="2" id="KW-0812">Transmembrane</keyword>
<organism evidence="3 4">
    <name type="scientific">Rhizoclosmatium globosum</name>
    <dbReference type="NCBI Taxonomy" id="329046"/>
    <lineage>
        <taxon>Eukaryota</taxon>
        <taxon>Fungi</taxon>
        <taxon>Fungi incertae sedis</taxon>
        <taxon>Chytridiomycota</taxon>
        <taxon>Chytridiomycota incertae sedis</taxon>
        <taxon>Chytridiomycetes</taxon>
        <taxon>Chytridiales</taxon>
        <taxon>Chytriomycetaceae</taxon>
        <taxon>Rhizoclosmatium</taxon>
    </lineage>
</organism>
<dbReference type="Proteomes" id="UP000193642">
    <property type="component" value="Unassembled WGS sequence"/>
</dbReference>
<keyword evidence="2" id="KW-0472">Membrane</keyword>
<feature type="transmembrane region" description="Helical" evidence="2">
    <location>
        <begin position="39"/>
        <end position="59"/>
    </location>
</feature>
<keyword evidence="4" id="KW-1185">Reference proteome</keyword>
<keyword evidence="2" id="KW-1133">Transmembrane helix</keyword>
<name>A0A1Y2B8K4_9FUNG</name>